<dbReference type="EMBL" id="JAERPS020000004">
    <property type="protein sequence ID" value="MBZ9612531.1"/>
    <property type="molecule type" value="Genomic_DNA"/>
</dbReference>
<evidence type="ECO:0000313" key="14">
    <source>
        <dbReference type="Proteomes" id="UP000663814"/>
    </source>
</evidence>
<keyword evidence="5" id="KW-0997">Cell inner membrane</keyword>
<dbReference type="Pfam" id="PF12019">
    <property type="entry name" value="GspH"/>
    <property type="match status" value="1"/>
</dbReference>
<evidence type="ECO:0000256" key="9">
    <source>
        <dbReference type="ARBA" id="ARBA00025772"/>
    </source>
</evidence>
<protein>
    <recommendedName>
        <fullName evidence="2">Type II secretion system protein H</fullName>
    </recommendedName>
    <alternativeName>
        <fullName evidence="10">General secretion pathway protein H</fullName>
    </alternativeName>
</protein>
<gene>
    <name evidence="13" type="ORF">I4W93_013080</name>
</gene>
<dbReference type="Proteomes" id="UP000663814">
    <property type="component" value="Unassembled WGS sequence"/>
</dbReference>
<evidence type="ECO:0000256" key="2">
    <source>
        <dbReference type="ARBA" id="ARBA00021549"/>
    </source>
</evidence>
<evidence type="ECO:0000256" key="10">
    <source>
        <dbReference type="ARBA" id="ARBA00030775"/>
    </source>
</evidence>
<dbReference type="InterPro" id="IPR045584">
    <property type="entry name" value="Pilin-like"/>
</dbReference>
<evidence type="ECO:0000256" key="4">
    <source>
        <dbReference type="ARBA" id="ARBA00022481"/>
    </source>
</evidence>
<keyword evidence="8 11" id="KW-0472">Membrane</keyword>
<comment type="subcellular location">
    <subcellularLocation>
        <location evidence="1">Cell inner membrane</location>
        <topology evidence="1">Single-pass membrane protein</topology>
    </subcellularLocation>
</comment>
<reference evidence="13 14" key="1">
    <citation type="submission" date="2020-12" db="EMBL/GenBank/DDBJ databases">
        <authorList>
            <person name="Ruan W."/>
            <person name="Khan S.A."/>
            <person name="Jeon C.O."/>
        </authorList>
    </citation>
    <scope>NUCLEOTIDE SEQUENCE [LARGE SCALE GENOMIC DNA]</scope>
    <source>
        <strain evidence="13 14">MA-13</strain>
    </source>
</reference>
<keyword evidence="3" id="KW-1003">Cell membrane</keyword>
<keyword evidence="14" id="KW-1185">Reference proteome</keyword>
<organism evidence="13 14">
    <name type="scientific">Rheinheimera maricola</name>
    <dbReference type="NCBI Taxonomy" id="2793282"/>
    <lineage>
        <taxon>Bacteria</taxon>
        <taxon>Pseudomonadati</taxon>
        <taxon>Pseudomonadota</taxon>
        <taxon>Gammaproteobacteria</taxon>
        <taxon>Chromatiales</taxon>
        <taxon>Chromatiaceae</taxon>
        <taxon>Rheinheimera</taxon>
    </lineage>
</organism>
<evidence type="ECO:0000313" key="13">
    <source>
        <dbReference type="EMBL" id="MBZ9612531.1"/>
    </source>
</evidence>
<evidence type="ECO:0000259" key="12">
    <source>
        <dbReference type="Pfam" id="PF12019"/>
    </source>
</evidence>
<keyword evidence="6 11" id="KW-0812">Transmembrane</keyword>
<accession>A0ABS7XB21</accession>
<dbReference type="RefSeq" id="WP_205311680.1">
    <property type="nucleotide sequence ID" value="NZ_JAERPS020000004.1"/>
</dbReference>
<evidence type="ECO:0000256" key="8">
    <source>
        <dbReference type="ARBA" id="ARBA00023136"/>
    </source>
</evidence>
<proteinExistence type="inferred from homology"/>
<evidence type="ECO:0000256" key="1">
    <source>
        <dbReference type="ARBA" id="ARBA00004377"/>
    </source>
</evidence>
<name>A0ABS7XB21_9GAMM</name>
<sequence>MLKITPENIHPTPVKHALGFSMVELMVAIVVLSIVTTVAVPSFISLLNNNRLTSQANDFLSAVILARAEAIKQNENMVFCHSTDGENCSAPPAAGWIGWLVHDTIDNTPIATGFIRSEKIVVLSSPNVAGATMNGVGHSIRFSAQGLLRSGGANNPLNGVLRVCLPGADLQNNIRDIELRSGGRARVTSSSAGQSCPAPANPA</sequence>
<keyword evidence="7 11" id="KW-1133">Transmembrane helix</keyword>
<dbReference type="InterPro" id="IPR012902">
    <property type="entry name" value="N_methyl_site"/>
</dbReference>
<dbReference type="SUPFAM" id="SSF54523">
    <property type="entry name" value="Pili subunits"/>
    <property type="match status" value="1"/>
</dbReference>
<evidence type="ECO:0000256" key="6">
    <source>
        <dbReference type="ARBA" id="ARBA00022692"/>
    </source>
</evidence>
<evidence type="ECO:0000256" key="7">
    <source>
        <dbReference type="ARBA" id="ARBA00022989"/>
    </source>
</evidence>
<reference evidence="13 14" key="2">
    <citation type="submission" date="2021-08" db="EMBL/GenBank/DDBJ databases">
        <title>Rheinheimera aquimaris sp. nov., isolated from seawater of the East Sea in Korea.</title>
        <authorList>
            <person name="Kim K.H."/>
            <person name="Wenting R."/>
            <person name="Kim K.R."/>
            <person name="Jeon C.O."/>
        </authorList>
    </citation>
    <scope>NUCLEOTIDE SEQUENCE [LARGE SCALE GENOMIC DNA]</scope>
    <source>
        <strain evidence="13 14">MA-13</strain>
    </source>
</reference>
<feature type="domain" description="General secretion pathway GspH" evidence="12">
    <location>
        <begin position="55"/>
        <end position="172"/>
    </location>
</feature>
<evidence type="ECO:0000256" key="3">
    <source>
        <dbReference type="ARBA" id="ARBA00022475"/>
    </source>
</evidence>
<feature type="transmembrane region" description="Helical" evidence="11">
    <location>
        <begin position="25"/>
        <end position="47"/>
    </location>
</feature>
<dbReference type="Pfam" id="PF07963">
    <property type="entry name" value="N_methyl"/>
    <property type="match status" value="1"/>
</dbReference>
<dbReference type="NCBIfam" id="TIGR02532">
    <property type="entry name" value="IV_pilin_GFxxxE"/>
    <property type="match status" value="1"/>
</dbReference>
<comment type="caution">
    <text evidence="13">The sequence shown here is derived from an EMBL/GenBank/DDBJ whole genome shotgun (WGS) entry which is preliminary data.</text>
</comment>
<comment type="similarity">
    <text evidence="9">Belongs to the GSP H family.</text>
</comment>
<dbReference type="InterPro" id="IPR022346">
    <property type="entry name" value="T2SS_GspH"/>
</dbReference>
<evidence type="ECO:0000256" key="5">
    <source>
        <dbReference type="ARBA" id="ARBA00022519"/>
    </source>
</evidence>
<dbReference type="Gene3D" id="3.55.40.10">
    <property type="entry name" value="minor pseudopilin epsh domain"/>
    <property type="match status" value="1"/>
</dbReference>
<evidence type="ECO:0000256" key="11">
    <source>
        <dbReference type="SAM" id="Phobius"/>
    </source>
</evidence>
<keyword evidence="4" id="KW-0488">Methylation</keyword>